<dbReference type="InterPro" id="IPR011990">
    <property type="entry name" value="TPR-like_helical_dom_sf"/>
</dbReference>
<evidence type="ECO:0000313" key="4">
    <source>
        <dbReference type="Proteomes" id="UP000186594"/>
    </source>
</evidence>
<proteinExistence type="predicted"/>
<comment type="caution">
    <text evidence="3">The sequence shown here is derived from an EMBL/GenBank/DDBJ whole genome shotgun (WGS) entry which is preliminary data.</text>
</comment>
<dbReference type="SUPFAM" id="SSF48452">
    <property type="entry name" value="TPR-like"/>
    <property type="match status" value="1"/>
</dbReference>
<evidence type="ECO:0000313" key="3">
    <source>
        <dbReference type="EMBL" id="OLL24800.1"/>
    </source>
</evidence>
<dbReference type="Pfam" id="PF08631">
    <property type="entry name" value="SPO22"/>
    <property type="match status" value="1"/>
</dbReference>
<evidence type="ECO:0000256" key="2">
    <source>
        <dbReference type="ARBA" id="ARBA00031845"/>
    </source>
</evidence>
<dbReference type="PANTHER" id="PTHR40375:SF2">
    <property type="entry name" value="SPORULATION-SPECIFIC PROTEIN 22"/>
    <property type="match status" value="1"/>
</dbReference>
<dbReference type="Proteomes" id="UP000186594">
    <property type="component" value="Unassembled WGS sequence"/>
</dbReference>
<organism evidence="3 4">
    <name type="scientific">Neolecta irregularis (strain DAH-3)</name>
    <dbReference type="NCBI Taxonomy" id="1198029"/>
    <lineage>
        <taxon>Eukaryota</taxon>
        <taxon>Fungi</taxon>
        <taxon>Dikarya</taxon>
        <taxon>Ascomycota</taxon>
        <taxon>Taphrinomycotina</taxon>
        <taxon>Neolectales</taxon>
        <taxon>Neolectaceae</taxon>
        <taxon>Neolecta</taxon>
    </lineage>
</organism>
<dbReference type="PANTHER" id="PTHR40375">
    <property type="entry name" value="SPORULATION-SPECIFIC PROTEIN 22"/>
    <property type="match status" value="1"/>
</dbReference>
<evidence type="ECO:0000256" key="1">
    <source>
        <dbReference type="ARBA" id="ARBA00023254"/>
    </source>
</evidence>
<protein>
    <recommendedName>
        <fullName evidence="2">Protein ZIP4 homolog</fullName>
    </recommendedName>
</protein>
<dbReference type="GO" id="GO:0051321">
    <property type="term" value="P:meiotic cell cycle"/>
    <property type="evidence" value="ECO:0007669"/>
    <property type="project" value="UniProtKB-KW"/>
</dbReference>
<dbReference type="EMBL" id="LXFE01000616">
    <property type="protein sequence ID" value="OLL24800.1"/>
    <property type="molecule type" value="Genomic_DNA"/>
</dbReference>
<accession>A0A1U7LQ50</accession>
<dbReference type="InterPro" id="IPR013940">
    <property type="entry name" value="Spo22/ZIP4/TEX11"/>
</dbReference>
<dbReference type="STRING" id="1198029.A0A1U7LQ50"/>
<dbReference type="AlphaFoldDB" id="A0A1U7LQ50"/>
<reference evidence="3 4" key="1">
    <citation type="submission" date="2016-04" db="EMBL/GenBank/DDBJ databases">
        <title>Evolutionary innovation and constraint leading to complex multicellularity in the Ascomycota.</title>
        <authorList>
            <person name="Cisse O."/>
            <person name="Nguyen A."/>
            <person name="Hewitt D.A."/>
            <person name="Jedd G."/>
            <person name="Stajich J.E."/>
        </authorList>
    </citation>
    <scope>NUCLEOTIDE SEQUENCE [LARGE SCALE GENOMIC DNA]</scope>
    <source>
        <strain evidence="3 4">DAH-3</strain>
    </source>
</reference>
<dbReference type="GO" id="GO:0090173">
    <property type="term" value="P:regulation of synaptonemal complex assembly"/>
    <property type="evidence" value="ECO:0007669"/>
    <property type="project" value="InterPro"/>
</dbReference>
<keyword evidence="1" id="KW-0469">Meiosis</keyword>
<dbReference type="InterPro" id="IPR039057">
    <property type="entry name" value="Spo22/ZIP4"/>
</dbReference>
<dbReference type="OMA" id="KLSRWIR"/>
<name>A0A1U7LQ50_NEOID</name>
<dbReference type="OrthoDB" id="65716at2759"/>
<keyword evidence="4" id="KW-1185">Reference proteome</keyword>
<gene>
    <name evidence="3" type="ORF">NEOLI_003466</name>
</gene>
<sequence>MEIFKAKDRISAPLLQQWQAIKDTLNIEQTCSLIERLIQNSEIDHINDEINELSEKLDKCMAISRNLSLENMGVAAVGIKLWNLSVSLGRTTEDSDKKDVYTSLKTIGFYLLISGTNKKDEKAVRRALMSSIKASRASLSQNRLGTCLRILEYAADYQTRLSQFTRESSKEAETDFASLTCQYFMERTRVACAQLNDSVADYMYSKATDRSIWILVDSRTKEFAVEVLNTLGQSYLNGKSLDPAIRWYRRGFDIIQESSREASNLDLQFSILHGLASAYIARRTEDDCEKIQVLIDIMLETYPKRLNTHMTRLNFLEAMQNGDSRRAEGEVVTLDAHYWEALTAMVTSLNMNEHNVDCILSRITPVVECNFDHGTKLLDSMLMTRLLGKEFQPILERVLVTRVWYSTRVIQHEVDMSADSLIKILDAVERQLESKISEKTSHSIQILLWKVAESYYNQCKYESAAIWFAIARHCLMSHSGNNDNKIARRLILCFIELHRYGEAKEILSSLRETRMSATTHYLFYKISLLSNDDKDAMNHLRMLCDAPGFTPNILNVCALDAQSIKKQKVTVEILKEILSRLRADQKIPGIRVFGLIRCILRLTIHEIQTSSPPEIVVTICELFEQAIGFNNRLSKNNTQPLEESFNQHELTWFSCNSFNLLVKGCRDWEPPLFLELQRENDLNDKSLILRRLMCLYVSMTATSFEARAEEHITRKANFYHQVQSQVAQFKTEWDLLGDDLSEYNKLDPSLTSKYGVVLIYDLEAAIHFKNWPDVIMIVEVALSRRLSSSTIESVANALSGMSCPTAGLSSTDLVKQSNIQAIFIYSITHVTEFGLPTISRWIRILLDLSLSSRSNAANEIFPLALQTIRDHKDNYPQDEIQLLSSIVWNHAVDLFCASNFTDCHRWCEYALSAAQFIKDGGALESTLQKNYAQIVEQIANQ</sequence>